<evidence type="ECO:0000313" key="3">
    <source>
        <dbReference type="Proteomes" id="UP000253551"/>
    </source>
</evidence>
<feature type="region of interest" description="Disordered" evidence="1">
    <location>
        <begin position="1"/>
        <end position="22"/>
    </location>
</feature>
<evidence type="ECO:0008006" key="4">
    <source>
        <dbReference type="Google" id="ProtNLM"/>
    </source>
</evidence>
<accession>A0A367KBI3</accession>
<evidence type="ECO:0000313" key="2">
    <source>
        <dbReference type="EMBL" id="RCH99201.1"/>
    </source>
</evidence>
<feature type="region of interest" description="Disordered" evidence="1">
    <location>
        <begin position="58"/>
        <end position="164"/>
    </location>
</feature>
<feature type="compositionally biased region" description="Acidic residues" evidence="1">
    <location>
        <begin position="62"/>
        <end position="78"/>
    </location>
</feature>
<keyword evidence="3" id="KW-1185">Reference proteome</keyword>
<feature type="compositionally biased region" description="Polar residues" evidence="1">
    <location>
        <begin position="96"/>
        <end position="120"/>
    </location>
</feature>
<dbReference type="EMBL" id="PJQM01001974">
    <property type="protein sequence ID" value="RCH99201.1"/>
    <property type="molecule type" value="Genomic_DNA"/>
</dbReference>
<protein>
    <recommendedName>
        <fullName evidence="4">Rab-GAP TBC domain-containing protein</fullName>
    </recommendedName>
</protein>
<feature type="non-terminal residue" evidence="2">
    <location>
        <position position="261"/>
    </location>
</feature>
<gene>
    <name evidence="2" type="ORF">CU098_004737</name>
</gene>
<feature type="compositionally biased region" description="Acidic residues" evidence="1">
    <location>
        <begin position="13"/>
        <end position="22"/>
    </location>
</feature>
<comment type="caution">
    <text evidence="2">The sequence shown here is derived from an EMBL/GenBank/DDBJ whole genome shotgun (WGS) entry which is preliminary data.</text>
</comment>
<sequence>MTELYDPPVNSIDYDDSSEEEDPKFEMAQYDLDVVDEALLNPHNTEFKDHFGFTIQVKTDDEASSDQDSSSEEEADQNSEEKDVKQKSQEFEEVEMNQNNKDNDINSTIKPSEDTSNNIHQAIYPDTPNPFDDDNQSDRSSVSRQRVSSVTSLSSDISRPSETLQQRRISRKSLINNRSLVITKKFIHYNHKLDSERHAHLKQEAMDRVASCRENNTIDWDFWTLAISDFGDLIETKMNGLRQHLIKGGIPSCIRGYLWQI</sequence>
<dbReference type="Proteomes" id="UP000253551">
    <property type="component" value="Unassembled WGS sequence"/>
</dbReference>
<reference evidence="2 3" key="1">
    <citation type="journal article" date="2018" name="G3 (Bethesda)">
        <title>Phylogenetic and Phylogenomic Definition of Rhizopus Species.</title>
        <authorList>
            <person name="Gryganskyi A.P."/>
            <person name="Golan J."/>
            <person name="Dolatabadi S."/>
            <person name="Mondo S."/>
            <person name="Robb S."/>
            <person name="Idnurm A."/>
            <person name="Muszewska A."/>
            <person name="Steczkiewicz K."/>
            <person name="Masonjones S."/>
            <person name="Liao H.L."/>
            <person name="Gajdeczka M.T."/>
            <person name="Anike F."/>
            <person name="Vuek A."/>
            <person name="Anishchenko I.M."/>
            <person name="Voigt K."/>
            <person name="de Hoog G.S."/>
            <person name="Smith M.E."/>
            <person name="Heitman J."/>
            <person name="Vilgalys R."/>
            <person name="Stajich J.E."/>
        </authorList>
    </citation>
    <scope>NUCLEOTIDE SEQUENCE [LARGE SCALE GENOMIC DNA]</scope>
    <source>
        <strain evidence="2 3">LSU 92-RS-03</strain>
    </source>
</reference>
<feature type="compositionally biased region" description="Basic and acidic residues" evidence="1">
    <location>
        <begin position="79"/>
        <end position="90"/>
    </location>
</feature>
<proteinExistence type="predicted"/>
<feature type="compositionally biased region" description="Low complexity" evidence="1">
    <location>
        <begin position="138"/>
        <end position="158"/>
    </location>
</feature>
<evidence type="ECO:0000256" key="1">
    <source>
        <dbReference type="SAM" id="MobiDB-lite"/>
    </source>
</evidence>
<organism evidence="2 3">
    <name type="scientific">Rhizopus stolonifer</name>
    <name type="common">Rhizopus nigricans</name>
    <dbReference type="NCBI Taxonomy" id="4846"/>
    <lineage>
        <taxon>Eukaryota</taxon>
        <taxon>Fungi</taxon>
        <taxon>Fungi incertae sedis</taxon>
        <taxon>Mucoromycota</taxon>
        <taxon>Mucoromycotina</taxon>
        <taxon>Mucoromycetes</taxon>
        <taxon>Mucorales</taxon>
        <taxon>Mucorineae</taxon>
        <taxon>Rhizopodaceae</taxon>
        <taxon>Rhizopus</taxon>
    </lineage>
</organism>
<name>A0A367KBI3_RHIST</name>
<dbReference type="AlphaFoldDB" id="A0A367KBI3"/>